<protein>
    <submittedName>
        <fullName evidence="2">Uncharacterized protein</fullName>
    </submittedName>
</protein>
<name>A0A8H5C2B8_9AGAR</name>
<dbReference type="Proteomes" id="UP000541558">
    <property type="component" value="Unassembled WGS sequence"/>
</dbReference>
<dbReference type="AlphaFoldDB" id="A0A8H5C2B8"/>
<accession>A0A8H5C2B8</accession>
<dbReference type="EMBL" id="JAACJK010000110">
    <property type="protein sequence ID" value="KAF5332677.1"/>
    <property type="molecule type" value="Genomic_DNA"/>
</dbReference>
<comment type="caution">
    <text evidence="2">The sequence shown here is derived from an EMBL/GenBank/DDBJ whole genome shotgun (WGS) entry which is preliminary data.</text>
</comment>
<sequence>MPFFTLSRSSTRSVESAKDEIVIDCSNNTPTYVPSKALSVSSTSSSGMKAEMIDEEDQAWGSSPAHHHRQKFHLSTFGSRKA</sequence>
<proteinExistence type="predicted"/>
<gene>
    <name evidence="2" type="ORF">D9611_005295</name>
</gene>
<feature type="compositionally biased region" description="Low complexity" evidence="1">
    <location>
        <begin position="37"/>
        <end position="46"/>
    </location>
</feature>
<evidence type="ECO:0000313" key="2">
    <source>
        <dbReference type="EMBL" id="KAF5332677.1"/>
    </source>
</evidence>
<dbReference type="OrthoDB" id="3074881at2759"/>
<evidence type="ECO:0000256" key="1">
    <source>
        <dbReference type="SAM" id="MobiDB-lite"/>
    </source>
</evidence>
<organism evidence="2 3">
    <name type="scientific">Ephemerocybe angulata</name>
    <dbReference type="NCBI Taxonomy" id="980116"/>
    <lineage>
        <taxon>Eukaryota</taxon>
        <taxon>Fungi</taxon>
        <taxon>Dikarya</taxon>
        <taxon>Basidiomycota</taxon>
        <taxon>Agaricomycotina</taxon>
        <taxon>Agaricomycetes</taxon>
        <taxon>Agaricomycetidae</taxon>
        <taxon>Agaricales</taxon>
        <taxon>Agaricineae</taxon>
        <taxon>Psathyrellaceae</taxon>
        <taxon>Ephemerocybe</taxon>
    </lineage>
</organism>
<keyword evidence="3" id="KW-1185">Reference proteome</keyword>
<reference evidence="2 3" key="1">
    <citation type="journal article" date="2020" name="ISME J.">
        <title>Uncovering the hidden diversity of litter-decomposition mechanisms in mushroom-forming fungi.</title>
        <authorList>
            <person name="Floudas D."/>
            <person name="Bentzer J."/>
            <person name="Ahren D."/>
            <person name="Johansson T."/>
            <person name="Persson P."/>
            <person name="Tunlid A."/>
        </authorList>
    </citation>
    <scope>NUCLEOTIDE SEQUENCE [LARGE SCALE GENOMIC DNA]</scope>
    <source>
        <strain evidence="2 3">CBS 175.51</strain>
    </source>
</reference>
<feature type="region of interest" description="Disordered" evidence="1">
    <location>
        <begin position="37"/>
        <end position="82"/>
    </location>
</feature>
<evidence type="ECO:0000313" key="3">
    <source>
        <dbReference type="Proteomes" id="UP000541558"/>
    </source>
</evidence>